<keyword evidence="2" id="KW-1185">Reference proteome</keyword>
<accession>A0A3B5L1H1</accession>
<dbReference type="AlphaFoldDB" id="A0A3B5L1H1"/>
<organism evidence="1 2">
    <name type="scientific">Xiphophorus couchianus</name>
    <name type="common">Monterrey platyfish</name>
    <dbReference type="NCBI Taxonomy" id="32473"/>
    <lineage>
        <taxon>Eukaryota</taxon>
        <taxon>Metazoa</taxon>
        <taxon>Chordata</taxon>
        <taxon>Craniata</taxon>
        <taxon>Vertebrata</taxon>
        <taxon>Euteleostomi</taxon>
        <taxon>Actinopterygii</taxon>
        <taxon>Neopterygii</taxon>
        <taxon>Teleostei</taxon>
        <taxon>Neoteleostei</taxon>
        <taxon>Acanthomorphata</taxon>
        <taxon>Ovalentaria</taxon>
        <taxon>Atherinomorphae</taxon>
        <taxon>Cyprinodontiformes</taxon>
        <taxon>Poeciliidae</taxon>
        <taxon>Poeciliinae</taxon>
        <taxon>Xiphophorus</taxon>
    </lineage>
</organism>
<dbReference type="STRING" id="32473.ENSXCOP00000003736"/>
<evidence type="ECO:0000313" key="1">
    <source>
        <dbReference type="Ensembl" id="ENSXCOP00000003736.1"/>
    </source>
</evidence>
<dbReference type="Ensembl" id="ENSXCOT00000003776.1">
    <property type="protein sequence ID" value="ENSXCOP00000003736.1"/>
    <property type="gene ID" value="ENSXCOG00000002922.1"/>
</dbReference>
<dbReference type="GeneTree" id="ENSGT01110000271521"/>
<dbReference type="Gene3D" id="3.30.420.40">
    <property type="match status" value="1"/>
</dbReference>
<name>A0A3B5L1H1_9TELE</name>
<sequence>MQTIKTKDCLTGVLVVQLKAVAIDGALGPVHQDSVQFDSELPEFRTQGGVHIHPDRLTVTSPVLMWVKVRWFTWS</sequence>
<dbReference type="Proteomes" id="UP000261380">
    <property type="component" value="Unplaced"/>
</dbReference>
<protein>
    <submittedName>
        <fullName evidence="1">Uncharacterized protein</fullName>
    </submittedName>
</protein>
<reference evidence="1" key="1">
    <citation type="submission" date="2025-08" db="UniProtKB">
        <authorList>
            <consortium name="Ensembl"/>
        </authorList>
    </citation>
    <scope>IDENTIFICATION</scope>
</reference>
<proteinExistence type="predicted"/>
<reference evidence="1" key="2">
    <citation type="submission" date="2025-09" db="UniProtKB">
        <authorList>
            <consortium name="Ensembl"/>
        </authorList>
    </citation>
    <scope>IDENTIFICATION</scope>
</reference>
<evidence type="ECO:0000313" key="2">
    <source>
        <dbReference type="Proteomes" id="UP000261380"/>
    </source>
</evidence>